<comment type="caution">
    <text evidence="2">The sequence shown here is derived from an EMBL/GenBank/DDBJ whole genome shotgun (WGS) entry which is preliminary data.</text>
</comment>
<evidence type="ECO:0000313" key="3">
    <source>
        <dbReference type="Proteomes" id="UP000285575"/>
    </source>
</evidence>
<proteinExistence type="predicted"/>
<dbReference type="EMBL" id="SACR01000002">
    <property type="protein sequence ID" value="RVU47398.1"/>
    <property type="molecule type" value="Genomic_DNA"/>
</dbReference>
<keyword evidence="1" id="KW-0812">Transmembrane</keyword>
<dbReference type="GO" id="GO:0015627">
    <property type="term" value="C:type II protein secretion system complex"/>
    <property type="evidence" value="ECO:0007669"/>
    <property type="project" value="InterPro"/>
</dbReference>
<evidence type="ECO:0000313" key="2">
    <source>
        <dbReference type="EMBL" id="RVU47398.1"/>
    </source>
</evidence>
<evidence type="ECO:0000256" key="1">
    <source>
        <dbReference type="SAM" id="Phobius"/>
    </source>
</evidence>
<keyword evidence="3" id="KW-1185">Reference proteome</keyword>
<reference evidence="2 3" key="1">
    <citation type="submission" date="2019-01" db="EMBL/GenBank/DDBJ databases">
        <authorList>
            <person name="Chen W.-M."/>
        </authorList>
    </citation>
    <scope>NUCLEOTIDE SEQUENCE [LARGE SCALE GENOMIC DNA]</scope>
    <source>
        <strain evidence="2 3">KYPY4</strain>
    </source>
</reference>
<keyword evidence="1" id="KW-0472">Membrane</keyword>
<sequence>MNAPTGTSSGPAAPGRGAAQALAPLRSWWRALPAREQRLLTLAGAVLGLALLWWVVLQPALRTLRTAPAAIEASENQLRAMQRLAAEATELRNAPPVNVEQAGAALRAATERLGDQAKLSLQGDRAVLTLNGITTSQLRDWLAEARSGARARPVEASLLRSGPGYSGTLVLALGGAP</sequence>
<feature type="transmembrane region" description="Helical" evidence="1">
    <location>
        <begin position="39"/>
        <end position="57"/>
    </location>
</feature>
<dbReference type="Proteomes" id="UP000285575">
    <property type="component" value="Unassembled WGS sequence"/>
</dbReference>
<protein>
    <submittedName>
        <fullName evidence="2">Type II secretion system protein M</fullName>
    </submittedName>
</protein>
<gene>
    <name evidence="2" type="ORF">EOE66_06525</name>
</gene>
<name>A0A437RKW2_9BURK</name>
<accession>A0A437RKW2</accession>
<dbReference type="AlphaFoldDB" id="A0A437RKW2"/>
<dbReference type="OrthoDB" id="8687363at2"/>
<dbReference type="InterPro" id="IPR007690">
    <property type="entry name" value="T2SS_GspM"/>
</dbReference>
<dbReference type="Pfam" id="PF04612">
    <property type="entry name" value="T2SSM"/>
    <property type="match status" value="1"/>
</dbReference>
<dbReference type="GO" id="GO:0015628">
    <property type="term" value="P:protein secretion by the type II secretion system"/>
    <property type="evidence" value="ECO:0007669"/>
    <property type="project" value="InterPro"/>
</dbReference>
<organism evidence="2 3">
    <name type="scientific">Rubrivivax rivuli</name>
    <dbReference type="NCBI Taxonomy" id="1862385"/>
    <lineage>
        <taxon>Bacteria</taxon>
        <taxon>Pseudomonadati</taxon>
        <taxon>Pseudomonadota</taxon>
        <taxon>Betaproteobacteria</taxon>
        <taxon>Burkholderiales</taxon>
        <taxon>Sphaerotilaceae</taxon>
        <taxon>Rubrivivax</taxon>
    </lineage>
</organism>
<keyword evidence="1" id="KW-1133">Transmembrane helix</keyword>
<dbReference type="RefSeq" id="WP_128227861.1">
    <property type="nucleotide sequence ID" value="NZ_SACR01000002.1"/>
</dbReference>